<keyword evidence="2" id="KW-1185">Reference proteome</keyword>
<organism evidence="1 2">
    <name type="scientific">Amnibacterium kyonggiense</name>
    <dbReference type="NCBI Taxonomy" id="595671"/>
    <lineage>
        <taxon>Bacteria</taxon>
        <taxon>Bacillati</taxon>
        <taxon>Actinomycetota</taxon>
        <taxon>Actinomycetes</taxon>
        <taxon>Micrococcales</taxon>
        <taxon>Microbacteriaceae</taxon>
        <taxon>Amnibacterium</taxon>
    </lineage>
</organism>
<evidence type="ECO:0008006" key="3">
    <source>
        <dbReference type="Google" id="ProtNLM"/>
    </source>
</evidence>
<dbReference type="Gene3D" id="3.40.50.1110">
    <property type="entry name" value="SGNH hydrolase"/>
    <property type="match status" value="1"/>
</dbReference>
<name>A0A4R7FKD6_9MICO</name>
<proteinExistence type="predicted"/>
<protein>
    <recommendedName>
        <fullName evidence="3">GDSL-like lipase/acylhydrolase family protein</fullName>
    </recommendedName>
</protein>
<reference evidence="1 2" key="1">
    <citation type="submission" date="2019-03" db="EMBL/GenBank/DDBJ databases">
        <title>Genomic Encyclopedia of Archaeal and Bacterial Type Strains, Phase II (KMG-II): from individual species to whole genera.</title>
        <authorList>
            <person name="Goeker M."/>
        </authorList>
    </citation>
    <scope>NUCLEOTIDE SEQUENCE [LARGE SCALE GENOMIC DNA]</scope>
    <source>
        <strain evidence="1 2">DSM 24782</strain>
    </source>
</reference>
<dbReference type="Proteomes" id="UP000295344">
    <property type="component" value="Unassembled WGS sequence"/>
</dbReference>
<dbReference type="InterPro" id="IPR036514">
    <property type="entry name" value="SGNH_hydro_sf"/>
</dbReference>
<sequence>MLDRFWTAVRCRLQVSRYCREVLEAAGHAPTAAPGQLPPRTLVVGNDPVRILLFGEGVTVGYGVGSRAEAIDGALAKRIAELTGRGVILENRARPNVRVDEVVESLGGVGTHTFAVGVWSPALTETLERLTLQGWRSRVTAMLQQIRADSDMPLVIAQLPVPSGTHPSVLILRPWYARLNRTIAEVAARFPDVVTVELGTVVVPMRSGDPVLGTADYRRQADPLAEAVRRALWRSPSASADALSPGR</sequence>
<accession>A0A4R7FKD6</accession>
<dbReference type="SUPFAM" id="SSF52266">
    <property type="entry name" value="SGNH hydrolase"/>
    <property type="match status" value="1"/>
</dbReference>
<gene>
    <name evidence="1" type="ORF">CLV52_1750</name>
</gene>
<evidence type="ECO:0000313" key="1">
    <source>
        <dbReference type="EMBL" id="TDS76812.1"/>
    </source>
</evidence>
<comment type="caution">
    <text evidence="1">The sequence shown here is derived from an EMBL/GenBank/DDBJ whole genome shotgun (WGS) entry which is preliminary data.</text>
</comment>
<dbReference type="EMBL" id="SOAM01000002">
    <property type="protein sequence ID" value="TDS76812.1"/>
    <property type="molecule type" value="Genomic_DNA"/>
</dbReference>
<evidence type="ECO:0000313" key="2">
    <source>
        <dbReference type="Proteomes" id="UP000295344"/>
    </source>
</evidence>
<dbReference type="AlphaFoldDB" id="A0A4R7FKD6"/>